<proteinExistence type="predicted"/>
<feature type="non-terminal residue" evidence="1">
    <location>
        <position position="1"/>
    </location>
</feature>
<accession>A0A9N9ETT4</accession>
<evidence type="ECO:0000313" key="1">
    <source>
        <dbReference type="EMBL" id="CAG8691535.1"/>
    </source>
</evidence>
<protein>
    <submittedName>
        <fullName evidence="1">4170_t:CDS:1</fullName>
    </submittedName>
</protein>
<comment type="caution">
    <text evidence="1">The sequence shown here is derived from an EMBL/GenBank/DDBJ whole genome shotgun (WGS) entry which is preliminary data.</text>
</comment>
<organism evidence="1 2">
    <name type="scientific">Ambispora leptoticha</name>
    <dbReference type="NCBI Taxonomy" id="144679"/>
    <lineage>
        <taxon>Eukaryota</taxon>
        <taxon>Fungi</taxon>
        <taxon>Fungi incertae sedis</taxon>
        <taxon>Mucoromycota</taxon>
        <taxon>Glomeromycotina</taxon>
        <taxon>Glomeromycetes</taxon>
        <taxon>Archaeosporales</taxon>
        <taxon>Ambisporaceae</taxon>
        <taxon>Ambispora</taxon>
    </lineage>
</organism>
<dbReference type="Proteomes" id="UP000789508">
    <property type="component" value="Unassembled WGS sequence"/>
</dbReference>
<reference evidence="1" key="1">
    <citation type="submission" date="2021-06" db="EMBL/GenBank/DDBJ databases">
        <authorList>
            <person name="Kallberg Y."/>
            <person name="Tangrot J."/>
            <person name="Rosling A."/>
        </authorList>
    </citation>
    <scope>NUCLEOTIDE SEQUENCE</scope>
    <source>
        <strain evidence="1">FL130A</strain>
    </source>
</reference>
<evidence type="ECO:0000313" key="2">
    <source>
        <dbReference type="Proteomes" id="UP000789508"/>
    </source>
</evidence>
<sequence>NRDSLKDEKVYKQLNHLNIFENIELPWYNDSSRQQNTGAILVTN</sequence>
<dbReference type="AlphaFoldDB" id="A0A9N9ETT4"/>
<gene>
    <name evidence="1" type="ORF">ALEPTO_LOCUS11227</name>
</gene>
<keyword evidence="2" id="KW-1185">Reference proteome</keyword>
<dbReference type="EMBL" id="CAJVPS010016872">
    <property type="protein sequence ID" value="CAG8691535.1"/>
    <property type="molecule type" value="Genomic_DNA"/>
</dbReference>
<name>A0A9N9ETT4_9GLOM</name>